<dbReference type="PATRIC" id="fig|45056.6.peg.657"/>
<dbReference type="InterPro" id="IPR002912">
    <property type="entry name" value="ACT_dom"/>
</dbReference>
<evidence type="ECO:0000256" key="7">
    <source>
        <dbReference type="ARBA" id="ARBA00047968"/>
    </source>
</evidence>
<dbReference type="EC" id="3.1.4.-" evidence="8"/>
<dbReference type="EMBL" id="LR134438">
    <property type="protein sequence ID" value="VEH86301.1"/>
    <property type="molecule type" value="Genomic_DNA"/>
</dbReference>
<dbReference type="OrthoDB" id="9758038at2"/>
<dbReference type="HAMAP" id="MF_00277">
    <property type="entry name" value="PII_uridylyl_transf"/>
    <property type="match status" value="1"/>
</dbReference>
<comment type="catalytic activity">
    <reaction evidence="8">
        <text>[protein-PII]-uridylyl-L-tyrosine + H2O = [protein-PII]-L-tyrosine + UMP + H(+)</text>
        <dbReference type="Rhea" id="RHEA:48600"/>
        <dbReference type="Rhea" id="RHEA-COMP:12147"/>
        <dbReference type="Rhea" id="RHEA-COMP:12148"/>
        <dbReference type="ChEBI" id="CHEBI:15377"/>
        <dbReference type="ChEBI" id="CHEBI:15378"/>
        <dbReference type="ChEBI" id="CHEBI:46858"/>
        <dbReference type="ChEBI" id="CHEBI:57865"/>
        <dbReference type="ChEBI" id="CHEBI:90602"/>
    </reaction>
</comment>
<keyword evidence="6 8" id="KW-0511">Multifunctional enzyme</keyword>
<comment type="activity regulation">
    <text evidence="8">Uridylyltransferase (UTase) activity is inhibited by glutamine, while glutamine activates uridylyl-removing (UR) activity.</text>
</comment>
<dbReference type="CDD" id="cd04899">
    <property type="entry name" value="ACT_ACR-UUR-like_2"/>
    <property type="match status" value="1"/>
</dbReference>
<evidence type="ECO:0000256" key="3">
    <source>
        <dbReference type="ARBA" id="ARBA00022737"/>
    </source>
</evidence>
<comment type="catalytic activity">
    <reaction evidence="8">
        <text>[protein-PII]-L-tyrosine + UTP = [protein-PII]-uridylyl-L-tyrosine + diphosphate</text>
        <dbReference type="Rhea" id="RHEA:13673"/>
        <dbReference type="Rhea" id="RHEA-COMP:12147"/>
        <dbReference type="Rhea" id="RHEA-COMP:12148"/>
        <dbReference type="ChEBI" id="CHEBI:33019"/>
        <dbReference type="ChEBI" id="CHEBI:46398"/>
        <dbReference type="ChEBI" id="CHEBI:46858"/>
        <dbReference type="ChEBI" id="CHEBI:90602"/>
        <dbReference type="EC" id="2.7.7.59"/>
    </reaction>
</comment>
<evidence type="ECO:0000256" key="2">
    <source>
        <dbReference type="ARBA" id="ARBA00022695"/>
    </source>
</evidence>
<evidence type="ECO:0000313" key="12">
    <source>
        <dbReference type="EMBL" id="VEH86301.1"/>
    </source>
</evidence>
<dbReference type="GO" id="GO:0008893">
    <property type="term" value="F:guanosine-3',5'-bis(diphosphate) 3'-diphosphatase activity"/>
    <property type="evidence" value="ECO:0007669"/>
    <property type="project" value="UniProtKB-EC"/>
</dbReference>
<keyword evidence="4 8" id="KW-0378">Hydrolase</keyword>
<dbReference type="PROSITE" id="PS51671">
    <property type="entry name" value="ACT"/>
    <property type="match status" value="2"/>
</dbReference>
<reference evidence="11 13" key="1">
    <citation type="submission" date="2015-11" db="EMBL/GenBank/DDBJ databases">
        <title>Identification of large and diverse effector repertoires of 38 Legionella species.</title>
        <authorList>
            <person name="Burstein D."/>
            <person name="Amaro F."/>
            <person name="Zusman T."/>
            <person name="Lifshitz Z."/>
            <person name="Cohen O."/>
            <person name="Gilbert J.A."/>
            <person name="Pupko T."/>
            <person name="Shuman H.A."/>
            <person name="Segal G."/>
        </authorList>
    </citation>
    <scope>NUCLEOTIDE SEQUENCE [LARGE SCALE GENOMIC DNA]</scope>
    <source>
        <strain evidence="11 13">1762-AUS-E</strain>
    </source>
</reference>
<keyword evidence="13" id="KW-1185">Reference proteome</keyword>
<dbReference type="Gene3D" id="1.20.120.330">
    <property type="entry name" value="Nucleotidyltransferases domain 2"/>
    <property type="match status" value="1"/>
</dbReference>
<gene>
    <name evidence="8 11" type="primary">glnD</name>
    <name evidence="11" type="ORF">Lade_0635</name>
    <name evidence="12" type="ORF">NCTC12735_01951</name>
</gene>
<dbReference type="GO" id="GO:0006808">
    <property type="term" value="P:regulation of nitrogen utilization"/>
    <property type="evidence" value="ECO:0007669"/>
    <property type="project" value="UniProtKB-UniRule"/>
</dbReference>
<evidence type="ECO:0000256" key="4">
    <source>
        <dbReference type="ARBA" id="ARBA00022801"/>
    </source>
</evidence>
<feature type="region of interest" description="Uridylyltransferase" evidence="8">
    <location>
        <begin position="1"/>
        <end position="336"/>
    </location>
</feature>
<dbReference type="PANTHER" id="PTHR47320">
    <property type="entry name" value="BIFUNCTIONAL URIDYLYLTRANSFERASE/URIDYLYL-REMOVING ENZYME"/>
    <property type="match status" value="1"/>
</dbReference>
<dbReference type="Proteomes" id="UP000281170">
    <property type="component" value="Plasmid 29"/>
</dbReference>
<dbReference type="InterPro" id="IPR006674">
    <property type="entry name" value="HD_domain"/>
</dbReference>
<dbReference type="CDD" id="cd04900">
    <property type="entry name" value="ACT_UUR-like_1"/>
    <property type="match status" value="1"/>
</dbReference>
<dbReference type="InterPro" id="IPR045865">
    <property type="entry name" value="ACT-like_dom_sf"/>
</dbReference>
<dbReference type="EMBL" id="LNKA01000001">
    <property type="protein sequence ID" value="KTC65977.1"/>
    <property type="molecule type" value="Genomic_DNA"/>
</dbReference>
<geneLocation type="plasmid" evidence="12 14">
    <name>29</name>
</geneLocation>
<dbReference type="CDD" id="cd00077">
    <property type="entry name" value="HDc"/>
    <property type="match status" value="1"/>
</dbReference>
<sequence>MCSLKIKDDSANGHPLNQEKNAVKKQITSFHQYLENSFYQKRNIIHLIQELSDFTDSILIEIGTHHHLFSSLDFCFLALGSYGRRELSLYSDIDLLILHEEEITSEKLEALERFIQDCWGLGLEIGHQITTVSACSQLAAQDLSVISNILDVRFLFGNKQLMEALIYATHTSQMWPSDNFYFAKHQEQIQRYKKYGETAYNLEPNIKNGPGGLRDIHTILAVAKRHFAIQTLEAGIECGFLTEKEYQELLNCQQFLWRIRFALHLIAQKREDRLLFDYQVQLANLFGYEDNDHSLAIEQFMKDYFKIIKRNRELNEILLQWFEEVIILPPHQPLLPLDEYFHQCNNYIEVKNNHVFSRYPHTILTLFLWLVKNPHIIGVRANTIRSLHENLHFINGGFRENSTNIAIFLELFKQENGPFEALQRMSRYGVLGKYLPCFEAVTGQMQYDLFHVYTVDQHTLFVIRNLGRFLNPSYARQFPLAAKLMSKIKAKEILYLAAFFHDIGKGRGGDHSDLGAKEAIAFSLIHRLEEDKQALFVWLVKNHLLMSLTAQREDIYDLRNVKNFCNQLPHPQYLDYLYLLTVADICATNPNLWNAWKDSLLKELYLGAKRLLEQTQAPTNEEELINFKKRNALQIILGQGFALADIQNLWQNFKGKYFLHESPELIAKQTQAILSAKKFPVVLIMPHHNQGGTEVFVYSPHIDSRFTITTTVLNNHHVTIQEANIITCDNQFDLDTYIILDENNKPLETESRIEQLKEDLENNLSNPLHLPHITRKRISRTQAHFKIKPEIIISEDERHLTTCLFLKTSDRPGLLASISRIFFKEQIHLHHAKIATAGECVEDMFYITSKAGKPLTGLEKEMLKKKMVEGLNE</sequence>
<comment type="similarity">
    <text evidence="8">Belongs to the GlnD family.</text>
</comment>
<comment type="function">
    <text evidence="8">Modifies, by uridylylation and deuridylylation, the PII regulatory proteins (GlnB and homologs), in response to the nitrogen status of the cell that GlnD senses through the glutamine level. Under low glutamine levels, catalyzes the conversion of the PII proteins and UTP to PII-UMP and PPi, while under higher glutamine levels, GlnD hydrolyzes PII-UMP to PII and UMP (deuridylylation). Thus, controls uridylylation state and activity of the PII proteins, and plays an important role in the regulation of nitrogen metabolism.</text>
</comment>
<evidence type="ECO:0000313" key="13">
    <source>
        <dbReference type="Proteomes" id="UP000054859"/>
    </source>
</evidence>
<dbReference type="InterPro" id="IPR005105">
    <property type="entry name" value="GlnD_Uridyltrans_N"/>
</dbReference>
<dbReference type="InterPro" id="IPR013546">
    <property type="entry name" value="PII_UdlTrfase/GS_AdlTrfase"/>
</dbReference>
<dbReference type="InterPro" id="IPR010043">
    <property type="entry name" value="UTase/UR"/>
</dbReference>
<reference evidence="12 14" key="2">
    <citation type="submission" date="2018-12" db="EMBL/GenBank/DDBJ databases">
        <authorList>
            <consortium name="Pathogen Informatics"/>
        </authorList>
    </citation>
    <scope>NUCLEOTIDE SEQUENCE [LARGE SCALE GENOMIC DNA]</scope>
    <source>
        <strain evidence="12 14">NCTC12735</strain>
        <plasmid evidence="14">29</plasmid>
    </source>
</reference>
<dbReference type="PIRSF" id="PIRSF006288">
    <property type="entry name" value="PII_uridyltransf"/>
    <property type="match status" value="1"/>
</dbReference>
<dbReference type="RefSeq" id="WP_058461695.1">
    <property type="nucleotide sequence ID" value="NZ_CAAAHS010000004.1"/>
</dbReference>
<dbReference type="KEGG" id="ladl:NCTC12735_01951"/>
<organism evidence="11 13">
    <name type="scientific">Legionella adelaidensis</name>
    <dbReference type="NCBI Taxonomy" id="45056"/>
    <lineage>
        <taxon>Bacteria</taxon>
        <taxon>Pseudomonadati</taxon>
        <taxon>Pseudomonadota</taxon>
        <taxon>Gammaproteobacteria</taxon>
        <taxon>Legionellales</taxon>
        <taxon>Legionellaceae</taxon>
        <taxon>Legionella</taxon>
    </lineage>
</organism>
<dbReference type="GO" id="GO:0008773">
    <property type="term" value="F:[protein-PII] uridylyltransferase activity"/>
    <property type="evidence" value="ECO:0007669"/>
    <property type="project" value="UniProtKB-UniRule"/>
</dbReference>
<dbReference type="SUPFAM" id="SSF81593">
    <property type="entry name" value="Nucleotidyltransferase substrate binding subunit/domain"/>
    <property type="match status" value="1"/>
</dbReference>
<dbReference type="SMART" id="SM00471">
    <property type="entry name" value="HDc"/>
    <property type="match status" value="1"/>
</dbReference>
<dbReference type="Proteomes" id="UP000054859">
    <property type="component" value="Unassembled WGS sequence"/>
</dbReference>
<dbReference type="PROSITE" id="PS51831">
    <property type="entry name" value="HD"/>
    <property type="match status" value="1"/>
</dbReference>
<evidence type="ECO:0000313" key="11">
    <source>
        <dbReference type="EMBL" id="KTC65977.1"/>
    </source>
</evidence>
<keyword evidence="2 8" id="KW-0548">Nucleotidyltransferase</keyword>
<dbReference type="InterPro" id="IPR003607">
    <property type="entry name" value="HD/PDEase_dom"/>
</dbReference>
<comment type="cofactor">
    <cofactor evidence="8">
        <name>Mg(2+)</name>
        <dbReference type="ChEBI" id="CHEBI:18420"/>
    </cofactor>
</comment>
<dbReference type="Gene3D" id="3.30.460.10">
    <property type="entry name" value="Beta Polymerase, domain 2"/>
    <property type="match status" value="1"/>
</dbReference>
<dbReference type="Pfam" id="PF03445">
    <property type="entry name" value="DUF294"/>
    <property type="match status" value="1"/>
</dbReference>
<feature type="domain" description="ACT" evidence="9">
    <location>
        <begin position="803"/>
        <end position="873"/>
    </location>
</feature>
<dbReference type="PANTHER" id="PTHR47320:SF1">
    <property type="entry name" value="BIFUNCTIONAL URIDYLYLTRANSFERASE_URIDYLYL-REMOVING ENZYME"/>
    <property type="match status" value="1"/>
</dbReference>
<comment type="domain">
    <text evidence="8">Has four distinct domains: an N-terminal nucleotidyltransferase (NT) domain responsible for UTase activity, a central HD domain that encodes UR activity, and two C-terminal ACT domains that seem to have a role in glutamine sensing.</text>
</comment>
<evidence type="ECO:0000313" key="14">
    <source>
        <dbReference type="Proteomes" id="UP000281170"/>
    </source>
</evidence>
<accession>A0A0W0R4L0</accession>
<dbReference type="SUPFAM" id="SSF109604">
    <property type="entry name" value="HD-domain/PDEase-like"/>
    <property type="match status" value="1"/>
</dbReference>
<dbReference type="STRING" id="45056.Lade_0635"/>
<evidence type="ECO:0000256" key="1">
    <source>
        <dbReference type="ARBA" id="ARBA00022679"/>
    </source>
</evidence>
<protein>
    <recommendedName>
        <fullName evidence="8">Bifunctional uridylyltransferase/uridylyl-removing enzyme</fullName>
        <shortName evidence="8">UTase/UR</shortName>
    </recommendedName>
    <alternativeName>
        <fullName evidence="8">Bifunctional [protein-PII] modification enzyme</fullName>
    </alternativeName>
    <alternativeName>
        <fullName evidence="8">Bifunctional nitrogen sensor protein</fullName>
    </alternativeName>
    <domain>
        <recommendedName>
            <fullName evidence="8">[Protein-PII] uridylyltransferase</fullName>
            <shortName evidence="8">PII uridylyltransferase</shortName>
            <shortName evidence="8">UTase</shortName>
            <ecNumber evidence="8">2.7.7.59</ecNumber>
        </recommendedName>
    </domain>
    <domain>
        <recommendedName>
            <fullName evidence="8">[Protein-PII]-UMP uridylyl-removing enzyme</fullName>
            <shortName evidence="8">UR</shortName>
            <ecNumber evidence="8">3.1.4.-</ecNumber>
        </recommendedName>
    </domain>
</protein>
<name>A0A0W0R4L0_9GAMM</name>
<dbReference type="Gene3D" id="1.10.3090.10">
    <property type="entry name" value="cca-adding enzyme, domain 2"/>
    <property type="match status" value="1"/>
</dbReference>
<evidence type="ECO:0000256" key="6">
    <source>
        <dbReference type="ARBA" id="ARBA00023268"/>
    </source>
</evidence>
<proteinExistence type="inferred from homology"/>
<feature type="domain" description="HD" evidence="10">
    <location>
        <begin position="455"/>
        <end position="577"/>
    </location>
</feature>
<dbReference type="NCBIfam" id="TIGR01693">
    <property type="entry name" value="UTase_glnD"/>
    <property type="match status" value="1"/>
</dbReference>
<dbReference type="AlphaFoldDB" id="A0A0W0R4L0"/>
<dbReference type="Pfam" id="PF01966">
    <property type="entry name" value="HD"/>
    <property type="match status" value="1"/>
</dbReference>
<feature type="domain" description="ACT" evidence="9">
    <location>
        <begin position="694"/>
        <end position="771"/>
    </location>
</feature>
<evidence type="ECO:0000259" key="10">
    <source>
        <dbReference type="PROSITE" id="PS51831"/>
    </source>
</evidence>
<keyword evidence="1 8" id="KW-0808">Transferase</keyword>
<comment type="caution">
    <text evidence="8">Lacks conserved residue(s) required for the propagation of feature annotation.</text>
</comment>
<dbReference type="EC" id="2.7.7.59" evidence="8"/>
<dbReference type="SUPFAM" id="SSF55021">
    <property type="entry name" value="ACT-like"/>
    <property type="match status" value="1"/>
</dbReference>
<dbReference type="CDD" id="cd05401">
    <property type="entry name" value="NT_GlnE_GlnD_like"/>
    <property type="match status" value="1"/>
</dbReference>
<comment type="catalytic activity">
    <reaction evidence="7">
        <text>guanosine 3',5'-bis(diphosphate) + H2O = GDP + diphosphate + H(+)</text>
        <dbReference type="Rhea" id="RHEA:14253"/>
        <dbReference type="ChEBI" id="CHEBI:15377"/>
        <dbReference type="ChEBI" id="CHEBI:15378"/>
        <dbReference type="ChEBI" id="CHEBI:33019"/>
        <dbReference type="ChEBI" id="CHEBI:58189"/>
        <dbReference type="ChEBI" id="CHEBI:77828"/>
        <dbReference type="EC" id="3.1.7.2"/>
    </reaction>
</comment>
<dbReference type="Pfam" id="PF08335">
    <property type="entry name" value="GlnD_UR_UTase"/>
    <property type="match status" value="1"/>
</dbReference>
<dbReference type="SUPFAM" id="SSF81301">
    <property type="entry name" value="Nucleotidyltransferase"/>
    <property type="match status" value="1"/>
</dbReference>
<dbReference type="InterPro" id="IPR043519">
    <property type="entry name" value="NT_sf"/>
</dbReference>
<keyword evidence="3" id="KW-0677">Repeat</keyword>
<evidence type="ECO:0000256" key="8">
    <source>
        <dbReference type="HAMAP-Rule" id="MF_00277"/>
    </source>
</evidence>
<keyword evidence="5 8" id="KW-0460">Magnesium</keyword>
<keyword evidence="12" id="KW-0614">Plasmid</keyword>
<evidence type="ECO:0000259" key="9">
    <source>
        <dbReference type="PROSITE" id="PS51671"/>
    </source>
</evidence>
<evidence type="ECO:0000256" key="5">
    <source>
        <dbReference type="ARBA" id="ARBA00022842"/>
    </source>
</evidence>
<dbReference type="GO" id="GO:0008081">
    <property type="term" value="F:phosphoric diester hydrolase activity"/>
    <property type="evidence" value="ECO:0007669"/>
    <property type="project" value="UniProtKB-UniRule"/>
</dbReference>